<accession>F1Z4N4</accession>
<dbReference type="GO" id="GO:0004497">
    <property type="term" value="F:monooxygenase activity"/>
    <property type="evidence" value="ECO:0007669"/>
    <property type="project" value="UniProtKB-KW"/>
</dbReference>
<dbReference type="Gene3D" id="2.30.110.10">
    <property type="entry name" value="Electron Transport, Fmn-binding Protein, Chain A"/>
    <property type="match status" value="1"/>
</dbReference>
<keyword evidence="3" id="KW-0503">Monooxygenase</keyword>
<dbReference type="eggNOG" id="COG1853">
    <property type="taxonomic scope" value="Bacteria"/>
</dbReference>
<protein>
    <submittedName>
        <fullName evidence="3">4-hydroxyphenylacetate 3-monooxygenase, reductase subunit</fullName>
    </submittedName>
</protein>
<dbReference type="GO" id="GO:0042602">
    <property type="term" value="F:riboflavin reductase (NADPH) activity"/>
    <property type="evidence" value="ECO:0007669"/>
    <property type="project" value="TreeGrafter"/>
</dbReference>
<dbReference type="GO" id="GO:0006208">
    <property type="term" value="P:pyrimidine nucleobase catabolic process"/>
    <property type="evidence" value="ECO:0007669"/>
    <property type="project" value="TreeGrafter"/>
</dbReference>
<comment type="caution">
    <text evidence="3">The sequence shown here is derived from an EMBL/GenBank/DDBJ whole genome shotgun (WGS) entry which is preliminary data.</text>
</comment>
<dbReference type="Pfam" id="PF01613">
    <property type="entry name" value="Flavin_Reduct"/>
    <property type="match status" value="1"/>
</dbReference>
<evidence type="ECO:0000313" key="3">
    <source>
        <dbReference type="EMBL" id="EGD60429.1"/>
    </source>
</evidence>
<dbReference type="RefSeq" id="WP_008065004.1">
    <property type="nucleotide sequence ID" value="NZ_AQWK01000029.1"/>
</dbReference>
<dbReference type="InterPro" id="IPR012349">
    <property type="entry name" value="Split_barrel_FMN-bd"/>
</dbReference>
<dbReference type="EMBL" id="AEWJ01000021">
    <property type="protein sequence ID" value="EGD60429.1"/>
    <property type="molecule type" value="Genomic_DNA"/>
</dbReference>
<dbReference type="InParanoid" id="F1Z4N4"/>
<dbReference type="OrthoDB" id="9789254at2"/>
<keyword evidence="1" id="KW-0560">Oxidoreductase</keyword>
<sequence>MAHDFPKEASTQLFRDAMAQLPAAVHVVTTMGKAGLHGTTVTAFSSLSDEPPSVLVCVNRKSRIHDVLRDNGCFCVNQLSGGQDAVAAAFANSALGVEDRFDKTGPWHEWTDPLGATHRAHPEAAGSLTCELVSILDGYSHSIFIGRVTGIALRDGASALAYYRRGFEKIGGE</sequence>
<proteinExistence type="predicted"/>
<dbReference type="SUPFAM" id="SSF50475">
    <property type="entry name" value="FMN-binding split barrel"/>
    <property type="match status" value="1"/>
</dbReference>
<dbReference type="AlphaFoldDB" id="F1Z4N4"/>
<dbReference type="SMART" id="SM00903">
    <property type="entry name" value="Flavin_Reduct"/>
    <property type="match status" value="1"/>
</dbReference>
<reference evidence="3 4" key="1">
    <citation type="journal article" date="2012" name="J. Bacteriol.">
        <title>Draft Genome Sequence of Novosphingobium nitrogenifigens Y88T.</title>
        <authorList>
            <person name="Strabala T.J."/>
            <person name="Macdonald L."/>
            <person name="Liu V."/>
            <person name="Smit A.M."/>
        </authorList>
    </citation>
    <scope>NUCLEOTIDE SEQUENCE [LARGE SCALE GENOMIC DNA]</scope>
    <source>
        <strain evidence="3 4">DSM 19370</strain>
    </source>
</reference>
<feature type="domain" description="Flavin reductase like" evidence="2">
    <location>
        <begin position="18"/>
        <end position="169"/>
    </location>
</feature>
<name>F1Z4N4_9SPHN</name>
<dbReference type="PANTHER" id="PTHR30466:SF1">
    <property type="entry name" value="FMN REDUCTASE (NADH) RUTF"/>
    <property type="match status" value="1"/>
</dbReference>
<dbReference type="STRING" id="983920.Y88_0077"/>
<gene>
    <name evidence="3" type="ORF">Y88_0077</name>
</gene>
<keyword evidence="4" id="KW-1185">Reference proteome</keyword>
<evidence type="ECO:0000259" key="2">
    <source>
        <dbReference type="SMART" id="SM00903"/>
    </source>
</evidence>
<dbReference type="PANTHER" id="PTHR30466">
    <property type="entry name" value="FLAVIN REDUCTASE"/>
    <property type="match status" value="1"/>
</dbReference>
<dbReference type="GO" id="GO:0010181">
    <property type="term" value="F:FMN binding"/>
    <property type="evidence" value="ECO:0007669"/>
    <property type="project" value="InterPro"/>
</dbReference>
<evidence type="ECO:0000256" key="1">
    <source>
        <dbReference type="ARBA" id="ARBA00023002"/>
    </source>
</evidence>
<dbReference type="Proteomes" id="UP000004728">
    <property type="component" value="Unassembled WGS sequence"/>
</dbReference>
<organism evidence="3 4">
    <name type="scientific">Novosphingobium nitrogenifigens DSM 19370</name>
    <dbReference type="NCBI Taxonomy" id="983920"/>
    <lineage>
        <taxon>Bacteria</taxon>
        <taxon>Pseudomonadati</taxon>
        <taxon>Pseudomonadota</taxon>
        <taxon>Alphaproteobacteria</taxon>
        <taxon>Sphingomonadales</taxon>
        <taxon>Sphingomonadaceae</taxon>
        <taxon>Novosphingobium</taxon>
    </lineage>
</organism>
<dbReference type="InterPro" id="IPR002563">
    <property type="entry name" value="Flavin_Rdtase-like_dom"/>
</dbReference>
<dbReference type="InterPro" id="IPR050268">
    <property type="entry name" value="NADH-dep_flavin_reductase"/>
</dbReference>
<dbReference type="HOGENOM" id="CLU_059021_2_2_5"/>
<evidence type="ECO:0000313" key="4">
    <source>
        <dbReference type="Proteomes" id="UP000004728"/>
    </source>
</evidence>